<dbReference type="Proteomes" id="UP000681414">
    <property type="component" value="Unassembled WGS sequence"/>
</dbReference>
<feature type="transmembrane region" description="Helical" evidence="1">
    <location>
        <begin position="6"/>
        <end position="23"/>
    </location>
</feature>
<accession>A0A942TC16</accession>
<name>A0A942TC16_9BACI</name>
<keyword evidence="1" id="KW-0812">Transmembrane</keyword>
<dbReference type="AlphaFoldDB" id="A0A942TC16"/>
<comment type="caution">
    <text evidence="2">The sequence shown here is derived from an EMBL/GenBank/DDBJ whole genome shotgun (WGS) entry which is preliminary data.</text>
</comment>
<dbReference type="Pfam" id="PF14147">
    <property type="entry name" value="Spore_YhaL"/>
    <property type="match status" value="1"/>
</dbReference>
<keyword evidence="1" id="KW-1133">Transmembrane helix</keyword>
<organism evidence="2 3">
    <name type="scientific">Lederbergia citri</name>
    <dbReference type="NCBI Taxonomy" id="2833580"/>
    <lineage>
        <taxon>Bacteria</taxon>
        <taxon>Bacillati</taxon>
        <taxon>Bacillota</taxon>
        <taxon>Bacilli</taxon>
        <taxon>Bacillales</taxon>
        <taxon>Bacillaceae</taxon>
        <taxon>Lederbergia</taxon>
    </lineage>
</organism>
<dbReference type="InterPro" id="IPR025428">
    <property type="entry name" value="Spore_YhaL"/>
</dbReference>
<evidence type="ECO:0000256" key="1">
    <source>
        <dbReference type="SAM" id="Phobius"/>
    </source>
</evidence>
<evidence type="ECO:0000313" key="2">
    <source>
        <dbReference type="EMBL" id="MBS4193544.1"/>
    </source>
</evidence>
<reference evidence="2 3" key="1">
    <citation type="submission" date="2021-05" db="EMBL/GenBank/DDBJ databases">
        <title>Novel Bacillus species.</title>
        <authorList>
            <person name="Liu G."/>
        </authorList>
    </citation>
    <scope>NUCLEOTIDE SEQUENCE [LARGE SCALE GENOMIC DNA]</scope>
    <source>
        <strain evidence="3">FJAT-49780</strain>
    </source>
</reference>
<proteinExistence type="predicted"/>
<sequence length="62" mass="7405">MLSLPIWIYFVILGIFTSAFMAIKTAKEDKEMETEWIEKEGKVYMDRMEKEKERRGKVNVSE</sequence>
<keyword evidence="3" id="KW-1185">Reference proteome</keyword>
<keyword evidence="1" id="KW-0472">Membrane</keyword>
<evidence type="ECO:0000313" key="3">
    <source>
        <dbReference type="Proteomes" id="UP000681414"/>
    </source>
</evidence>
<gene>
    <name evidence="2" type="ORF">KHA97_00485</name>
</gene>
<dbReference type="EMBL" id="JAGYPG010000001">
    <property type="protein sequence ID" value="MBS4193544.1"/>
    <property type="molecule type" value="Genomic_DNA"/>
</dbReference>
<protein>
    <submittedName>
        <fullName evidence="2">Sporulation YhaL family protein</fullName>
    </submittedName>
</protein>